<evidence type="ECO:0000313" key="3">
    <source>
        <dbReference type="Proteomes" id="UP000266723"/>
    </source>
</evidence>
<comment type="caution">
    <text evidence="2">The sequence shown here is derived from an EMBL/GenBank/DDBJ whole genome shotgun (WGS) entry which is preliminary data.</text>
</comment>
<proteinExistence type="predicted"/>
<keyword evidence="3" id="KW-1185">Reference proteome</keyword>
<feature type="compositionally biased region" description="Low complexity" evidence="1">
    <location>
        <begin position="33"/>
        <end position="45"/>
    </location>
</feature>
<organism evidence="2 3">
    <name type="scientific">Brassica cretica</name>
    <name type="common">Mustard</name>
    <dbReference type="NCBI Taxonomy" id="69181"/>
    <lineage>
        <taxon>Eukaryota</taxon>
        <taxon>Viridiplantae</taxon>
        <taxon>Streptophyta</taxon>
        <taxon>Embryophyta</taxon>
        <taxon>Tracheophyta</taxon>
        <taxon>Spermatophyta</taxon>
        <taxon>Magnoliopsida</taxon>
        <taxon>eudicotyledons</taxon>
        <taxon>Gunneridae</taxon>
        <taxon>Pentapetalae</taxon>
        <taxon>rosids</taxon>
        <taxon>malvids</taxon>
        <taxon>Brassicales</taxon>
        <taxon>Brassicaceae</taxon>
        <taxon>Brassiceae</taxon>
        <taxon>Brassica</taxon>
    </lineage>
</organism>
<accession>A0ABQ7CYL9</accession>
<reference evidence="2 3" key="1">
    <citation type="journal article" date="2020" name="BMC Genomics">
        <title>Intraspecific diversification of the crop wild relative Brassica cretica Lam. using demographic model selection.</title>
        <authorList>
            <person name="Kioukis A."/>
            <person name="Michalopoulou V.A."/>
            <person name="Briers L."/>
            <person name="Pirintsos S."/>
            <person name="Studholme D.J."/>
            <person name="Pavlidis P."/>
            <person name="Sarris P.F."/>
        </authorList>
    </citation>
    <scope>NUCLEOTIDE SEQUENCE [LARGE SCALE GENOMIC DNA]</scope>
    <source>
        <strain evidence="3">cv. PFS-1207/04</strain>
    </source>
</reference>
<evidence type="ECO:0000313" key="2">
    <source>
        <dbReference type="EMBL" id="KAF3564449.1"/>
    </source>
</evidence>
<name>A0ABQ7CYL9_BRACR</name>
<evidence type="ECO:0000256" key="1">
    <source>
        <dbReference type="SAM" id="MobiDB-lite"/>
    </source>
</evidence>
<dbReference type="EMBL" id="QGKV02000759">
    <property type="protein sequence ID" value="KAF3564449.1"/>
    <property type="molecule type" value="Genomic_DNA"/>
</dbReference>
<protein>
    <submittedName>
        <fullName evidence="2">Uncharacterized protein</fullName>
    </submittedName>
</protein>
<feature type="region of interest" description="Disordered" evidence="1">
    <location>
        <begin position="22"/>
        <end position="75"/>
    </location>
</feature>
<dbReference type="Proteomes" id="UP000266723">
    <property type="component" value="Unassembled WGS sequence"/>
</dbReference>
<gene>
    <name evidence="2" type="ORF">DY000_02016235</name>
</gene>
<feature type="compositionally biased region" description="Polar residues" evidence="1">
    <location>
        <begin position="47"/>
        <end position="56"/>
    </location>
</feature>
<sequence>MPSSTRSNKEIQLLFSSDPSSLERLIRKERRSSSINNNTSSSLDSRQPLSTQTPVSPNDICSPPLTEDTLQSTDIFHPTSIDTSVRKSIDTEPRHMVATLILVRDEKGDLHDQEGHLRNAAGLRIDDQGAAIPDNRMIRGVKTYSKFNREDQSIYMCRGRDVEEEEKW</sequence>